<name>R4XF41_TAPDE</name>
<organism evidence="2 3">
    <name type="scientific">Taphrina deformans (strain PYCC 5710 / ATCC 11124 / CBS 356.35 / IMI 108563 / JCM 9778 / NBRC 8474)</name>
    <name type="common">Peach leaf curl fungus</name>
    <name type="synonym">Lalaria deformans</name>
    <dbReference type="NCBI Taxonomy" id="1097556"/>
    <lineage>
        <taxon>Eukaryota</taxon>
        <taxon>Fungi</taxon>
        <taxon>Dikarya</taxon>
        <taxon>Ascomycota</taxon>
        <taxon>Taphrinomycotina</taxon>
        <taxon>Taphrinomycetes</taxon>
        <taxon>Taphrinales</taxon>
        <taxon>Taphrinaceae</taxon>
        <taxon>Taphrina</taxon>
    </lineage>
</organism>
<reference evidence="2 3" key="1">
    <citation type="journal article" date="2013" name="MBio">
        <title>Genome sequencing of the plant pathogen Taphrina deformans, the causal agent of peach leaf curl.</title>
        <authorList>
            <person name="Cisse O.H."/>
            <person name="Almeida J.M.G.C.F."/>
            <person name="Fonseca A."/>
            <person name="Kumar A.A."/>
            <person name="Salojaervi J."/>
            <person name="Overmyer K."/>
            <person name="Hauser P.M."/>
            <person name="Pagni M."/>
        </authorList>
    </citation>
    <scope>NUCLEOTIDE SEQUENCE [LARGE SCALE GENOMIC DNA]</scope>
    <source>
        <strain evidence="3">PYCC 5710 / ATCC 11124 / CBS 356.35 / IMI 108563 / JCM 9778 / NBRC 8474</strain>
    </source>
</reference>
<dbReference type="eggNOG" id="KOG1842">
    <property type="taxonomic scope" value="Eukaryota"/>
</dbReference>
<dbReference type="Proteomes" id="UP000013776">
    <property type="component" value="Unassembled WGS sequence"/>
</dbReference>
<dbReference type="AlphaFoldDB" id="R4XF41"/>
<sequence>MRSLGQLNQHLDDEHTEVAPDVSEIGVGSWLQKQLVKGGRLQSVAAIGKSLKFSEEFERNGDSTHTGLEATQQTDAVVSTDHWQVEHATSQCTEASCHRRARVTERDLPAYEIQYDLLQQYRKAIDSLLPRYQGLLTSLVSDSVAQYGVKLEEARRLRKRIVDAFALFEALSRKIANLPAETDTQGRLLHVISREAITYLQSRVLSLQTTSQFRKNQSQGDAAETNVQNQVEQAALRDELTMFTEQQFLLQQQADDARRRRKFDDLASLMRSLDEIDVEVKARQNRLILWSADLTSTPTF</sequence>
<gene>
    <name evidence="2" type="ORF">TAPDE_001879</name>
</gene>
<dbReference type="InterPro" id="IPR021565">
    <property type="entry name" value="Rbsn_Rab-bd"/>
</dbReference>
<evidence type="ECO:0000313" key="2">
    <source>
        <dbReference type="EMBL" id="CCG81977.1"/>
    </source>
</evidence>
<proteinExistence type="predicted"/>
<dbReference type="STRING" id="1097556.R4XF41"/>
<accession>R4XF41</accession>
<keyword evidence="3" id="KW-1185">Reference proteome</keyword>
<protein>
    <submittedName>
        <fullName evidence="2">Vacuolar segregation protein</fullName>
    </submittedName>
</protein>
<dbReference type="OrthoDB" id="166134at2759"/>
<evidence type="ECO:0000313" key="3">
    <source>
        <dbReference type="Proteomes" id="UP000013776"/>
    </source>
</evidence>
<feature type="domain" description="Rabenosyn Rab binding" evidence="1">
    <location>
        <begin position="244"/>
        <end position="281"/>
    </location>
</feature>
<dbReference type="EMBL" id="CAHR02000065">
    <property type="protein sequence ID" value="CCG81977.1"/>
    <property type="molecule type" value="Genomic_DNA"/>
</dbReference>
<comment type="caution">
    <text evidence="2">The sequence shown here is derived from an EMBL/GenBank/DDBJ whole genome shotgun (WGS) entry which is preliminary data.</text>
</comment>
<dbReference type="Pfam" id="PF11464">
    <property type="entry name" value="Rbsn"/>
    <property type="match status" value="1"/>
</dbReference>
<evidence type="ECO:0000259" key="1">
    <source>
        <dbReference type="Pfam" id="PF11464"/>
    </source>
</evidence>
<dbReference type="VEuPathDB" id="FungiDB:TAPDE_001879"/>